<sequence length="221" mass="24055">MSKRRYAVHKVTIGANQSEKVTIRGNVVACIEAPTAFLLGFEDDTPSLFYQGFSVKADEGETFDYIRVENEANAPIEITLAVGFGDIRDSRLSLTGVLQANVINFPVVAEKDKPGIVPLGEHSASFTAAGGNFFHNLINPSVNVNGIIIRQLSMIAYGNWSVLAFDTVSPATAYANASKFRRVVAIGDSAEYHNMYLEAGLGVWAKQLTNQLYASINYDIL</sequence>
<accession>A0A0H2MG10</accession>
<proteinExistence type="predicted"/>
<keyword evidence="2" id="KW-1185">Reference proteome</keyword>
<protein>
    <submittedName>
        <fullName evidence="1">Uncharacterized protein</fullName>
    </submittedName>
</protein>
<name>A0A0H2MG10_9PROT</name>
<evidence type="ECO:0000313" key="2">
    <source>
        <dbReference type="Proteomes" id="UP000035444"/>
    </source>
</evidence>
<organism evidence="1 2">
    <name type="scientific">Kiloniella spongiae</name>
    <dbReference type="NCBI Taxonomy" id="1489064"/>
    <lineage>
        <taxon>Bacteria</taxon>
        <taxon>Pseudomonadati</taxon>
        <taxon>Pseudomonadota</taxon>
        <taxon>Alphaproteobacteria</taxon>
        <taxon>Rhodospirillales</taxon>
        <taxon>Kiloniellaceae</taxon>
        <taxon>Kiloniella</taxon>
    </lineage>
</organism>
<dbReference type="RefSeq" id="WP_047763389.1">
    <property type="nucleotide sequence ID" value="NZ_LAQL01000004.1"/>
</dbReference>
<dbReference type="Proteomes" id="UP000035444">
    <property type="component" value="Unassembled WGS sequence"/>
</dbReference>
<dbReference type="STRING" id="1489064.WH96_06560"/>
<comment type="caution">
    <text evidence="1">The sequence shown here is derived from an EMBL/GenBank/DDBJ whole genome shotgun (WGS) entry which is preliminary data.</text>
</comment>
<dbReference type="AlphaFoldDB" id="A0A0H2MG10"/>
<gene>
    <name evidence="1" type="ORF">WH96_06560</name>
</gene>
<dbReference type="EMBL" id="LAQL01000004">
    <property type="protein sequence ID" value="KLN61308.1"/>
    <property type="molecule type" value="Genomic_DNA"/>
</dbReference>
<evidence type="ECO:0000313" key="1">
    <source>
        <dbReference type="EMBL" id="KLN61308.1"/>
    </source>
</evidence>
<reference evidence="1 2" key="1">
    <citation type="submission" date="2015-03" db="EMBL/GenBank/DDBJ databases">
        <title>Genome Sequence of Kiloniella spongiae MEBiC09566, isolated from a marine sponge.</title>
        <authorList>
            <person name="Shao Z."/>
            <person name="Wang L."/>
            <person name="Li X."/>
        </authorList>
    </citation>
    <scope>NUCLEOTIDE SEQUENCE [LARGE SCALE GENOMIC DNA]</scope>
    <source>
        <strain evidence="1 2">MEBiC09566</strain>
    </source>
</reference>